<sequence>MDANSVINVKSRILYTSTSTTMAILTTEVLIGWRAARRTPTHFCPGGRYKRGSLGTEDHHDWETHTEAATCTTLSSTSFASEETTLWP</sequence>
<keyword evidence="2" id="KW-1185">Reference proteome</keyword>
<evidence type="ECO:0000313" key="2">
    <source>
        <dbReference type="Proteomes" id="UP001178461"/>
    </source>
</evidence>
<evidence type="ECO:0000313" key="1">
    <source>
        <dbReference type="EMBL" id="CAI5763354.1"/>
    </source>
</evidence>
<name>A0AA35JQE2_9SAUR</name>
<organism evidence="1 2">
    <name type="scientific">Podarcis lilfordi</name>
    <name type="common">Lilford's wall lizard</name>
    <dbReference type="NCBI Taxonomy" id="74358"/>
    <lineage>
        <taxon>Eukaryota</taxon>
        <taxon>Metazoa</taxon>
        <taxon>Chordata</taxon>
        <taxon>Craniata</taxon>
        <taxon>Vertebrata</taxon>
        <taxon>Euteleostomi</taxon>
        <taxon>Lepidosauria</taxon>
        <taxon>Squamata</taxon>
        <taxon>Bifurcata</taxon>
        <taxon>Unidentata</taxon>
        <taxon>Episquamata</taxon>
        <taxon>Laterata</taxon>
        <taxon>Lacertibaenia</taxon>
        <taxon>Lacertidae</taxon>
        <taxon>Podarcis</taxon>
    </lineage>
</organism>
<protein>
    <submittedName>
        <fullName evidence="1">Uncharacterized protein</fullName>
    </submittedName>
</protein>
<reference evidence="1" key="1">
    <citation type="submission" date="2022-12" db="EMBL/GenBank/DDBJ databases">
        <authorList>
            <person name="Alioto T."/>
            <person name="Alioto T."/>
            <person name="Gomez Garrido J."/>
        </authorList>
    </citation>
    <scope>NUCLEOTIDE SEQUENCE</scope>
</reference>
<accession>A0AA35JQE2</accession>
<gene>
    <name evidence="1" type="ORF">PODLI_1B005996</name>
</gene>
<dbReference type="Proteomes" id="UP001178461">
    <property type="component" value="Chromosome 1"/>
</dbReference>
<proteinExistence type="predicted"/>
<dbReference type="AlphaFoldDB" id="A0AA35JQE2"/>
<dbReference type="EMBL" id="OX395126">
    <property type="protein sequence ID" value="CAI5763354.1"/>
    <property type="molecule type" value="Genomic_DNA"/>
</dbReference>